<gene>
    <name evidence="2" type="ORF">JOF48_003621</name>
</gene>
<proteinExistence type="predicted"/>
<accession>A0ABS4Z292</accession>
<dbReference type="Pfam" id="PF14534">
    <property type="entry name" value="DUF4440"/>
    <property type="match status" value="1"/>
</dbReference>
<name>A0ABS4Z292_9MICC</name>
<organism evidence="2 3">
    <name type="scientific">Arthrobacter stackebrandtii</name>
    <dbReference type="NCBI Taxonomy" id="272161"/>
    <lineage>
        <taxon>Bacteria</taxon>
        <taxon>Bacillati</taxon>
        <taxon>Actinomycetota</taxon>
        <taxon>Actinomycetes</taxon>
        <taxon>Micrococcales</taxon>
        <taxon>Micrococcaceae</taxon>
        <taxon>Arthrobacter</taxon>
    </lineage>
</organism>
<dbReference type="InterPro" id="IPR032710">
    <property type="entry name" value="NTF2-like_dom_sf"/>
</dbReference>
<dbReference type="RefSeq" id="WP_209683248.1">
    <property type="nucleotide sequence ID" value="NZ_JAGIOI010000001.1"/>
</dbReference>
<protein>
    <submittedName>
        <fullName evidence="2">Uncharacterized protein (TIGR02246 family)</fullName>
    </submittedName>
</protein>
<comment type="caution">
    <text evidence="2">The sequence shown here is derived from an EMBL/GenBank/DDBJ whole genome shotgun (WGS) entry which is preliminary data.</text>
</comment>
<sequence length="153" mass="16369">MLDRPEDVAAGFASAWNDADADDLAALFTDDAAFVNVVGLWWSTRGQIRDAHAYGFAHIFPHSSMSLGKVTVRRIGADTAVVHAAWVVTGQVTPDGKPAGRRRGVFSFVMAKQGDGGWLCVSAHNTDRVPGAETHVAEDGAFTPASYRPKRMG</sequence>
<evidence type="ECO:0000259" key="1">
    <source>
        <dbReference type="Pfam" id="PF14534"/>
    </source>
</evidence>
<reference evidence="2 3" key="1">
    <citation type="submission" date="2021-03" db="EMBL/GenBank/DDBJ databases">
        <title>Sequencing the genomes of 1000 actinobacteria strains.</title>
        <authorList>
            <person name="Klenk H.-P."/>
        </authorList>
    </citation>
    <scope>NUCLEOTIDE SEQUENCE [LARGE SCALE GENOMIC DNA]</scope>
    <source>
        <strain evidence="2 3">DSM 16005</strain>
    </source>
</reference>
<dbReference type="InterPro" id="IPR027843">
    <property type="entry name" value="DUF4440"/>
</dbReference>
<dbReference type="Proteomes" id="UP000711614">
    <property type="component" value="Unassembled WGS sequence"/>
</dbReference>
<dbReference type="NCBIfam" id="TIGR02246">
    <property type="entry name" value="SgcJ/EcaC family oxidoreductase"/>
    <property type="match status" value="1"/>
</dbReference>
<evidence type="ECO:0000313" key="2">
    <source>
        <dbReference type="EMBL" id="MBP2414822.1"/>
    </source>
</evidence>
<dbReference type="Gene3D" id="3.10.450.50">
    <property type="match status" value="1"/>
</dbReference>
<dbReference type="EMBL" id="JAGIOI010000001">
    <property type="protein sequence ID" value="MBP2414822.1"/>
    <property type="molecule type" value="Genomic_DNA"/>
</dbReference>
<feature type="domain" description="DUF4440" evidence="1">
    <location>
        <begin position="9"/>
        <end position="119"/>
    </location>
</feature>
<evidence type="ECO:0000313" key="3">
    <source>
        <dbReference type="Proteomes" id="UP000711614"/>
    </source>
</evidence>
<keyword evidence="3" id="KW-1185">Reference proteome</keyword>
<dbReference type="SUPFAM" id="SSF54427">
    <property type="entry name" value="NTF2-like"/>
    <property type="match status" value="1"/>
</dbReference>
<dbReference type="InterPro" id="IPR011944">
    <property type="entry name" value="Steroid_delta5-4_isomerase"/>
</dbReference>